<organism evidence="2 3">
    <name type="scientific">Mycena alexandri</name>
    <dbReference type="NCBI Taxonomy" id="1745969"/>
    <lineage>
        <taxon>Eukaryota</taxon>
        <taxon>Fungi</taxon>
        <taxon>Dikarya</taxon>
        <taxon>Basidiomycota</taxon>
        <taxon>Agaricomycotina</taxon>
        <taxon>Agaricomycetes</taxon>
        <taxon>Agaricomycetidae</taxon>
        <taxon>Agaricales</taxon>
        <taxon>Marasmiineae</taxon>
        <taxon>Mycenaceae</taxon>
        <taxon>Mycena</taxon>
    </lineage>
</organism>
<reference evidence="2" key="1">
    <citation type="submission" date="2023-03" db="EMBL/GenBank/DDBJ databases">
        <title>Massive genome expansion in bonnet fungi (Mycena s.s.) driven by repeated elements and novel gene families across ecological guilds.</title>
        <authorList>
            <consortium name="Lawrence Berkeley National Laboratory"/>
            <person name="Harder C.B."/>
            <person name="Miyauchi S."/>
            <person name="Viragh M."/>
            <person name="Kuo A."/>
            <person name="Thoen E."/>
            <person name="Andreopoulos B."/>
            <person name="Lu D."/>
            <person name="Skrede I."/>
            <person name="Drula E."/>
            <person name="Henrissat B."/>
            <person name="Morin E."/>
            <person name="Kohler A."/>
            <person name="Barry K."/>
            <person name="LaButti K."/>
            <person name="Morin E."/>
            <person name="Salamov A."/>
            <person name="Lipzen A."/>
            <person name="Mereny Z."/>
            <person name="Hegedus B."/>
            <person name="Baldrian P."/>
            <person name="Stursova M."/>
            <person name="Weitz H."/>
            <person name="Taylor A."/>
            <person name="Grigoriev I.V."/>
            <person name="Nagy L.G."/>
            <person name="Martin F."/>
            <person name="Kauserud H."/>
        </authorList>
    </citation>
    <scope>NUCLEOTIDE SEQUENCE</scope>
    <source>
        <strain evidence="2">CBHHK200</strain>
    </source>
</reference>
<sequence>MLRRSQTTTRRPQRGAAVKANQTAAKANASKAKAQKSKKKTPPKKKSAAADAAKDGSEPEDDEDAPSRDEEPRDEEGEPEDGAENTPSRDEEPRTDEEDFDKIFPPPKDGAEMTPSRDEEPHSEEEDFDKIFPPRVDDKATGAPPPNNALPPPPNDALAPPPDDALPTPPNDALPTPPNDIPPPPPNDSPPPPPKVTVTPLANDAPPPNSGTTTNPEGVPLGVPPTTTTTVTPDPANPNGVPLGVPSTTTTTVTPDPANPNGENPKTTVADPHRAPSTEAQMNFEGGSWRERRPDAPQQPARELPPRVELSAAEKNVAQLKRTLNGDMKARYEEAIAEFEVSMLETAAKLAKEFDKTPLEVKKALRGKTSLSKERSHNLQNAKVWKFSLEENAGREVGNKLKAPALQKLLKERGLFEDLTPSEEDELLREFEESRGLKKSGTRLNNAAAARDVTAFTKSINRELALLNKRTGAIGFCAIARSDVNDTLKPACVGTEDALKFFPQILQTTDEQFAVKFDNFGVNREVVGLGGTFDFLRKDTVARISDGLFRATGKHLHMKYGDYDDLLTDYGVELVGWPEGVPFQAPSVLGSMERLRPVHDALVAGSCRWEKMSEARVAEHKEAVSKKLKKEKKERRDKGLTREEAKELKGKETKKKRKRADGDSTPRRVNRKEMGPEELAEHLRNLNREKKRRSRARAAGKPIPAPSRSRVRSGPPPKKKSRAVVSDTSDDDDSDSEEEEWVPVGGKARKSKRGEKRKAAEDSEGEGGKKTAGRKKKAKRSHRDTSDEEETPPKLRGPLPFSARYSKKYERAMALTEANTRRREKRKQAIRSSSSPQKSVGPKRPLPKPAFKAQEGTAHGGGGTSGGGGGGEGTGGPRAAPTLTPDASTSRSTGPSNPDTSTNRPTITPGASTSQLPKGVSLAAIAAYQTDDDSSNED</sequence>
<dbReference type="AlphaFoldDB" id="A0AAD6WLM2"/>
<feature type="compositionally biased region" description="Gly residues" evidence="1">
    <location>
        <begin position="858"/>
        <end position="876"/>
    </location>
</feature>
<gene>
    <name evidence="2" type="ORF">C8F04DRAFT_1280154</name>
</gene>
<comment type="caution">
    <text evidence="2">The sequence shown here is derived from an EMBL/GenBank/DDBJ whole genome shotgun (WGS) entry which is preliminary data.</text>
</comment>
<name>A0AAD6WLM2_9AGAR</name>
<feature type="compositionally biased region" description="Acidic residues" evidence="1">
    <location>
        <begin position="728"/>
        <end position="741"/>
    </location>
</feature>
<feature type="compositionally biased region" description="Basic and acidic residues" evidence="1">
    <location>
        <begin position="129"/>
        <end position="140"/>
    </location>
</feature>
<evidence type="ECO:0000313" key="3">
    <source>
        <dbReference type="Proteomes" id="UP001218188"/>
    </source>
</evidence>
<feature type="compositionally biased region" description="Acidic residues" evidence="1">
    <location>
        <begin position="72"/>
        <end position="83"/>
    </location>
</feature>
<protein>
    <submittedName>
        <fullName evidence="2">Uncharacterized protein</fullName>
    </submittedName>
</protein>
<feature type="compositionally biased region" description="Basic and acidic residues" evidence="1">
    <location>
        <begin position="109"/>
        <end position="120"/>
    </location>
</feature>
<feature type="compositionally biased region" description="Basic residues" evidence="1">
    <location>
        <begin position="771"/>
        <end position="782"/>
    </location>
</feature>
<accession>A0AAD6WLM2</accession>
<feature type="compositionally biased region" description="Low complexity" evidence="1">
    <location>
        <begin position="1"/>
        <end position="32"/>
    </location>
</feature>
<evidence type="ECO:0000256" key="1">
    <source>
        <dbReference type="SAM" id="MobiDB-lite"/>
    </source>
</evidence>
<dbReference type="Proteomes" id="UP001218188">
    <property type="component" value="Unassembled WGS sequence"/>
</dbReference>
<feature type="compositionally biased region" description="Low complexity" evidence="1">
    <location>
        <begin position="216"/>
        <end position="234"/>
    </location>
</feature>
<feature type="region of interest" description="Disordered" evidence="1">
    <location>
        <begin position="1"/>
        <end position="306"/>
    </location>
</feature>
<proteinExistence type="predicted"/>
<feature type="compositionally biased region" description="Basic and acidic residues" evidence="1">
    <location>
        <begin position="634"/>
        <end position="651"/>
    </location>
</feature>
<feature type="compositionally biased region" description="Basic residues" evidence="1">
    <location>
        <begin position="747"/>
        <end position="756"/>
    </location>
</feature>
<feature type="region of interest" description="Disordered" evidence="1">
    <location>
        <begin position="619"/>
        <end position="918"/>
    </location>
</feature>
<keyword evidence="3" id="KW-1185">Reference proteome</keyword>
<evidence type="ECO:0000313" key="2">
    <source>
        <dbReference type="EMBL" id="KAJ7017062.1"/>
    </source>
</evidence>
<feature type="compositionally biased region" description="Polar residues" evidence="1">
    <location>
        <begin position="885"/>
        <end position="916"/>
    </location>
</feature>
<feature type="compositionally biased region" description="Basic and acidic residues" evidence="1">
    <location>
        <begin position="660"/>
        <end position="688"/>
    </location>
</feature>
<feature type="compositionally biased region" description="Basic residues" evidence="1">
    <location>
        <begin position="689"/>
        <end position="698"/>
    </location>
</feature>
<feature type="compositionally biased region" description="Pro residues" evidence="1">
    <location>
        <begin position="143"/>
        <end position="195"/>
    </location>
</feature>
<feature type="compositionally biased region" description="Basic residues" evidence="1">
    <location>
        <begin position="33"/>
        <end position="47"/>
    </location>
</feature>
<dbReference type="EMBL" id="JARJCM010000439">
    <property type="protein sequence ID" value="KAJ7017062.1"/>
    <property type="molecule type" value="Genomic_DNA"/>
</dbReference>
<feature type="compositionally biased region" description="Basic and acidic residues" evidence="1">
    <location>
        <begin position="757"/>
        <end position="769"/>
    </location>
</feature>